<dbReference type="PANTHER" id="PTHR14492">
    <property type="entry name" value="JBTS17"/>
    <property type="match status" value="1"/>
</dbReference>
<proteinExistence type="predicted"/>
<sequence length="86" mass="9316">MKLNAVGYRPSGHPLKLTISAKNGSEVGGFVVVQHQAQEAMAQILLAGQDDNRISEIHLASGRTKKKIPKLQPLLQRVLTMSASQN</sequence>
<gene>
    <name evidence="1" type="ORF">M9458_022492</name>
</gene>
<organism evidence="1 2">
    <name type="scientific">Cirrhinus mrigala</name>
    <name type="common">Mrigala</name>
    <dbReference type="NCBI Taxonomy" id="683832"/>
    <lineage>
        <taxon>Eukaryota</taxon>
        <taxon>Metazoa</taxon>
        <taxon>Chordata</taxon>
        <taxon>Craniata</taxon>
        <taxon>Vertebrata</taxon>
        <taxon>Euteleostomi</taxon>
        <taxon>Actinopterygii</taxon>
        <taxon>Neopterygii</taxon>
        <taxon>Teleostei</taxon>
        <taxon>Ostariophysi</taxon>
        <taxon>Cypriniformes</taxon>
        <taxon>Cyprinidae</taxon>
        <taxon>Labeoninae</taxon>
        <taxon>Labeonini</taxon>
        <taxon>Cirrhinus</taxon>
    </lineage>
</organism>
<protein>
    <submittedName>
        <fullName evidence="1">Uncharacterized protein</fullName>
    </submittedName>
</protein>
<name>A0ABD0QB20_CIRMR</name>
<dbReference type="InterPro" id="IPR028236">
    <property type="entry name" value="CPLANE1"/>
</dbReference>
<dbReference type="EMBL" id="JAMKFB020000010">
    <property type="protein sequence ID" value="KAL0183117.1"/>
    <property type="molecule type" value="Genomic_DNA"/>
</dbReference>
<reference evidence="1 2" key="1">
    <citation type="submission" date="2024-05" db="EMBL/GenBank/DDBJ databases">
        <title>Genome sequencing and assembly of Indian major carp, Cirrhinus mrigala (Hamilton, 1822).</title>
        <authorList>
            <person name="Mohindra V."/>
            <person name="Chowdhury L.M."/>
            <person name="Lal K."/>
            <person name="Jena J.K."/>
        </authorList>
    </citation>
    <scope>NUCLEOTIDE SEQUENCE [LARGE SCALE GENOMIC DNA]</scope>
    <source>
        <strain evidence="1">CM1030</strain>
        <tissue evidence="1">Blood</tissue>
    </source>
</reference>
<accession>A0ABD0QB20</accession>
<evidence type="ECO:0000313" key="2">
    <source>
        <dbReference type="Proteomes" id="UP001529510"/>
    </source>
</evidence>
<dbReference type="Proteomes" id="UP001529510">
    <property type="component" value="Unassembled WGS sequence"/>
</dbReference>
<keyword evidence="2" id="KW-1185">Reference proteome</keyword>
<dbReference type="AlphaFoldDB" id="A0ABD0QB20"/>
<evidence type="ECO:0000313" key="1">
    <source>
        <dbReference type="EMBL" id="KAL0183117.1"/>
    </source>
</evidence>
<feature type="non-terminal residue" evidence="1">
    <location>
        <position position="86"/>
    </location>
</feature>
<dbReference type="PANTHER" id="PTHR14492:SF4">
    <property type="entry name" value="CILIOGENESIS AND PLANAR POLARITY EFFECTOR 1"/>
    <property type="match status" value="1"/>
</dbReference>
<comment type="caution">
    <text evidence="1">The sequence shown here is derived from an EMBL/GenBank/DDBJ whole genome shotgun (WGS) entry which is preliminary data.</text>
</comment>